<gene>
    <name evidence="2" type="ORF">LHA_2249</name>
</gene>
<protein>
    <recommendedName>
        <fullName evidence="4">DUF2802 domain-containing protein</fullName>
    </recommendedName>
</protein>
<dbReference type="EMBL" id="LN681225">
    <property type="protein sequence ID" value="CEK11270.1"/>
    <property type="molecule type" value="Genomic_DNA"/>
</dbReference>
<dbReference type="OrthoDB" id="5652296at2"/>
<dbReference type="KEGG" id="lha:LHA_2249"/>
<dbReference type="PATRIC" id="fig|449.7.peg.211"/>
<reference evidence="3" key="1">
    <citation type="submission" date="2014-09" db="EMBL/GenBank/DDBJ databases">
        <authorList>
            <person name="Gomez-Valero L."/>
        </authorList>
    </citation>
    <scope>NUCLEOTIDE SEQUENCE [LARGE SCALE GENOMIC DNA]</scope>
    <source>
        <strain evidence="3">ATCC35250</strain>
    </source>
</reference>
<feature type="coiled-coil region" evidence="1">
    <location>
        <begin position="26"/>
        <end position="81"/>
    </location>
</feature>
<evidence type="ECO:0000256" key="1">
    <source>
        <dbReference type="SAM" id="Coils"/>
    </source>
</evidence>
<organism evidence="2 3">
    <name type="scientific">Legionella hackeliae</name>
    <dbReference type="NCBI Taxonomy" id="449"/>
    <lineage>
        <taxon>Bacteria</taxon>
        <taxon>Pseudomonadati</taxon>
        <taxon>Pseudomonadota</taxon>
        <taxon>Gammaproteobacteria</taxon>
        <taxon>Legionellales</taxon>
        <taxon>Legionellaceae</taxon>
        <taxon>Legionella</taxon>
    </lineage>
</organism>
<dbReference type="STRING" id="449.LHA_2249"/>
<accession>A0A0A8UQW9</accession>
<evidence type="ECO:0008006" key="4">
    <source>
        <dbReference type="Google" id="ProtNLM"/>
    </source>
</evidence>
<dbReference type="InterPro" id="IPR021244">
    <property type="entry name" value="DUF2802"/>
</dbReference>
<evidence type="ECO:0000313" key="2">
    <source>
        <dbReference type="EMBL" id="CEK11270.1"/>
    </source>
</evidence>
<evidence type="ECO:0000313" key="3">
    <source>
        <dbReference type="Proteomes" id="UP000032803"/>
    </source>
</evidence>
<dbReference type="HOGENOM" id="CLU_154504_0_0_6"/>
<name>A0A0A8UQW9_LEGHA</name>
<dbReference type="AlphaFoldDB" id="A0A0A8UQW9"/>
<keyword evidence="1" id="KW-0175">Coiled coil</keyword>
<proteinExistence type="predicted"/>
<dbReference type="Proteomes" id="UP000032803">
    <property type="component" value="Chromosome I"/>
</dbReference>
<keyword evidence="3" id="KW-1185">Reference proteome</keyword>
<sequence>MIIALIAAVCLSLFFFRAMRNSQKMTEGLKENIRGIRQELKQLQRSHMVLVNADLGFSKQIAEINRQLVSMDNQLQALENKRDNDGGYQHALRILEMGGDKEEIMNSCHLSNAEAELLMNLHAYRAVIKTHPHMNNS</sequence>
<dbReference type="RefSeq" id="WP_052673682.1">
    <property type="nucleotide sequence ID" value="NZ_LN681225.1"/>
</dbReference>
<dbReference type="Pfam" id="PF10975">
    <property type="entry name" value="DUF2802"/>
    <property type="match status" value="1"/>
</dbReference>